<dbReference type="Pfam" id="PF24866">
    <property type="entry name" value="DUF7732"/>
    <property type="match status" value="1"/>
</dbReference>
<keyword evidence="6" id="KW-1185">Reference proteome</keyword>
<dbReference type="OMA" id="HASGYWV"/>
<sequence>MKFDLLLSILLLGASAANAVALPEPDIAESTGKELWKRKGGGGGGARGGGGGGGRSGSSSSRGGSSSSGSSSSRGGSSSSSGSSSRGGSSSSSSSSRGGSSSSSSSSSRPGSPGFAGSGAPRAFAGGRFYGAGAATPYKAGTRSPSGIVPLALVGAAALAFWPGVWLWGAYQYHYPNHYHFHNDTANNDADLPVICACDPYNPCGCDANNDTAYIQDLVGNGDYKSLNQSLVTVAEVDGQKTILINGTLPNGTEAPVPADESGARSVVIEALGFWPMAAAVVVAVFMA</sequence>
<feature type="chain" id="PRO_5001775424" evidence="3">
    <location>
        <begin position="20"/>
        <end position="288"/>
    </location>
</feature>
<feature type="transmembrane region" description="Helical" evidence="2">
    <location>
        <begin position="267"/>
        <end position="287"/>
    </location>
</feature>
<feature type="region of interest" description="Disordered" evidence="1">
    <location>
        <begin position="26"/>
        <end position="118"/>
    </location>
</feature>
<dbReference type="RefSeq" id="XP_016642140.1">
    <property type="nucleotide sequence ID" value="XM_016787825.1"/>
</dbReference>
<evidence type="ECO:0000256" key="1">
    <source>
        <dbReference type="SAM" id="MobiDB-lite"/>
    </source>
</evidence>
<feature type="compositionally biased region" description="Gly residues" evidence="1">
    <location>
        <begin position="41"/>
        <end position="56"/>
    </location>
</feature>
<keyword evidence="2" id="KW-1133">Transmembrane helix</keyword>
<keyword evidence="2" id="KW-0472">Membrane</keyword>
<keyword evidence="3" id="KW-0732">Signal</keyword>
<feature type="compositionally biased region" description="Low complexity" evidence="1">
    <location>
        <begin position="57"/>
        <end position="118"/>
    </location>
</feature>
<evidence type="ECO:0000259" key="4">
    <source>
        <dbReference type="Pfam" id="PF24866"/>
    </source>
</evidence>
<evidence type="ECO:0000313" key="5">
    <source>
        <dbReference type="EMBL" id="KEZ42341.1"/>
    </source>
</evidence>
<dbReference type="OrthoDB" id="5425547at2759"/>
<proteinExistence type="predicted"/>
<dbReference type="InterPro" id="IPR056634">
    <property type="entry name" value="DUF7732"/>
</dbReference>
<protein>
    <submittedName>
        <fullName evidence="5">Conserved glycine-rich protein</fullName>
    </submittedName>
</protein>
<evidence type="ECO:0000313" key="6">
    <source>
        <dbReference type="Proteomes" id="UP000028545"/>
    </source>
</evidence>
<reference evidence="5 6" key="1">
    <citation type="journal article" date="2014" name="Genome Announc.">
        <title>Draft genome sequence of the pathogenic fungus Scedosporium apiospermum.</title>
        <authorList>
            <person name="Vandeputte P."/>
            <person name="Ghamrawi S."/>
            <person name="Rechenmann M."/>
            <person name="Iltis A."/>
            <person name="Giraud S."/>
            <person name="Fleury M."/>
            <person name="Thornton C."/>
            <person name="Delhaes L."/>
            <person name="Meyer W."/>
            <person name="Papon N."/>
            <person name="Bouchara J.P."/>
        </authorList>
    </citation>
    <scope>NUCLEOTIDE SEQUENCE [LARGE SCALE GENOMIC DNA]</scope>
    <source>
        <strain evidence="5 6">IHEM 14462</strain>
    </source>
</reference>
<organism evidence="5 6">
    <name type="scientific">Pseudallescheria apiosperma</name>
    <name type="common">Scedosporium apiospermum</name>
    <dbReference type="NCBI Taxonomy" id="563466"/>
    <lineage>
        <taxon>Eukaryota</taxon>
        <taxon>Fungi</taxon>
        <taxon>Dikarya</taxon>
        <taxon>Ascomycota</taxon>
        <taxon>Pezizomycotina</taxon>
        <taxon>Sordariomycetes</taxon>
        <taxon>Hypocreomycetidae</taxon>
        <taxon>Microascales</taxon>
        <taxon>Microascaceae</taxon>
        <taxon>Scedosporium</taxon>
    </lineage>
</organism>
<gene>
    <name evidence="5" type="ORF">SAPIO_CDS5508</name>
</gene>
<feature type="domain" description="DUF7732" evidence="4">
    <location>
        <begin position="129"/>
        <end position="253"/>
    </location>
</feature>
<dbReference type="VEuPathDB" id="FungiDB:SAPIO_CDS5508"/>
<accession>A0A084G4S9</accession>
<comment type="caution">
    <text evidence="5">The sequence shown here is derived from an EMBL/GenBank/DDBJ whole genome shotgun (WGS) entry which is preliminary data.</text>
</comment>
<feature type="signal peptide" evidence="3">
    <location>
        <begin position="1"/>
        <end position="19"/>
    </location>
</feature>
<dbReference type="Proteomes" id="UP000028545">
    <property type="component" value="Unassembled WGS sequence"/>
</dbReference>
<feature type="transmembrane region" description="Helical" evidence="2">
    <location>
        <begin position="148"/>
        <end position="171"/>
    </location>
</feature>
<dbReference type="AlphaFoldDB" id="A0A084G4S9"/>
<dbReference type="PANTHER" id="PTHR42091:SF1">
    <property type="entry name" value="CONSERVED GLYCINE-RICH PROTEIN (AFU_ORTHOLOGUE AFUA_7G02440)"/>
    <property type="match status" value="1"/>
</dbReference>
<dbReference type="EMBL" id="JOWA01000099">
    <property type="protein sequence ID" value="KEZ42341.1"/>
    <property type="molecule type" value="Genomic_DNA"/>
</dbReference>
<dbReference type="HOGENOM" id="CLU_060392_1_0_1"/>
<evidence type="ECO:0000256" key="2">
    <source>
        <dbReference type="SAM" id="Phobius"/>
    </source>
</evidence>
<dbReference type="PANTHER" id="PTHR42091">
    <property type="entry name" value="CONSERVED GLYCINE-RICH PROTEIN (AFU_ORTHOLOGUE AFUA_7G02440)"/>
    <property type="match status" value="1"/>
</dbReference>
<dbReference type="GeneID" id="27724580"/>
<dbReference type="KEGG" id="sapo:SAPIO_CDS5508"/>
<name>A0A084G4S9_PSEDA</name>
<evidence type="ECO:0000256" key="3">
    <source>
        <dbReference type="SAM" id="SignalP"/>
    </source>
</evidence>
<keyword evidence="2" id="KW-0812">Transmembrane</keyword>